<dbReference type="EMBL" id="UZAJ01003702">
    <property type="protein sequence ID" value="VDO40791.1"/>
    <property type="molecule type" value="Genomic_DNA"/>
</dbReference>
<organism evidence="4">
    <name type="scientific">Onchocerca flexuosa</name>
    <dbReference type="NCBI Taxonomy" id="387005"/>
    <lineage>
        <taxon>Eukaryota</taxon>
        <taxon>Metazoa</taxon>
        <taxon>Ecdysozoa</taxon>
        <taxon>Nematoda</taxon>
        <taxon>Chromadorea</taxon>
        <taxon>Rhabditida</taxon>
        <taxon>Spirurina</taxon>
        <taxon>Spiruromorpha</taxon>
        <taxon>Filarioidea</taxon>
        <taxon>Onchocercidae</taxon>
        <taxon>Onchocerca</taxon>
    </lineage>
</organism>
<evidence type="ECO:0000313" key="2">
    <source>
        <dbReference type="EMBL" id="VDO40791.1"/>
    </source>
</evidence>
<feature type="region of interest" description="Disordered" evidence="1">
    <location>
        <begin position="53"/>
        <end position="123"/>
    </location>
</feature>
<keyword evidence="3" id="KW-1185">Reference proteome</keyword>
<evidence type="ECO:0000313" key="3">
    <source>
        <dbReference type="Proteomes" id="UP000267606"/>
    </source>
</evidence>
<dbReference type="Proteomes" id="UP000267606">
    <property type="component" value="Unassembled WGS sequence"/>
</dbReference>
<accession>A0A183HB41</accession>
<protein>
    <submittedName>
        <fullName evidence="4">Dentin sialophosphoprotein-like</fullName>
    </submittedName>
</protein>
<feature type="compositionally biased region" description="Low complexity" evidence="1">
    <location>
        <begin position="67"/>
        <end position="81"/>
    </location>
</feature>
<evidence type="ECO:0000313" key="4">
    <source>
        <dbReference type="WBParaSite" id="OFLC_0000470201-mRNA-1"/>
    </source>
</evidence>
<sequence length="123" mass="13485">MEQFDICKLLSKVRLMIDICPSLQLLNRNIFVVLQGNEDSASIRLRAEIERLRKESGENSDDEMGDTKSSSGSSTVASSESGDSDSECNDGSRRSASMVSKNMHISDDSRSRSSDSGDDDDLQ</sequence>
<dbReference type="AlphaFoldDB" id="A0A183HB41"/>
<proteinExistence type="predicted"/>
<dbReference type="WBParaSite" id="OFLC_0000470201-mRNA-1">
    <property type="protein sequence ID" value="OFLC_0000470201-mRNA-1"/>
    <property type="gene ID" value="OFLC_0000470201"/>
</dbReference>
<feature type="compositionally biased region" description="Basic and acidic residues" evidence="1">
    <location>
        <begin position="104"/>
        <end position="115"/>
    </location>
</feature>
<name>A0A183HB41_9BILA</name>
<reference evidence="2 3" key="2">
    <citation type="submission" date="2018-11" db="EMBL/GenBank/DDBJ databases">
        <authorList>
            <consortium name="Pathogen Informatics"/>
        </authorList>
    </citation>
    <scope>NUCLEOTIDE SEQUENCE [LARGE SCALE GENOMIC DNA]</scope>
</reference>
<evidence type="ECO:0000256" key="1">
    <source>
        <dbReference type="SAM" id="MobiDB-lite"/>
    </source>
</evidence>
<reference evidence="4" key="1">
    <citation type="submission" date="2016-06" db="UniProtKB">
        <authorList>
            <consortium name="WormBaseParasite"/>
        </authorList>
    </citation>
    <scope>IDENTIFICATION</scope>
</reference>
<dbReference type="STRING" id="387005.A0A183HB41"/>
<gene>
    <name evidence="2" type="ORF">OFLC_LOCUS4703</name>
</gene>